<name>A0ABV9QCI0_9BURK</name>
<dbReference type="Pfam" id="PF18737">
    <property type="entry name" value="HEPN_MAE_28990"/>
    <property type="match status" value="1"/>
</dbReference>
<gene>
    <name evidence="2" type="ORF">ACFO6X_05195</name>
</gene>
<proteinExistence type="predicted"/>
<dbReference type="InterPro" id="IPR040788">
    <property type="entry name" value="HEPN_MAE_28990"/>
</dbReference>
<evidence type="ECO:0000313" key="3">
    <source>
        <dbReference type="Proteomes" id="UP001596001"/>
    </source>
</evidence>
<reference evidence="3" key="1">
    <citation type="journal article" date="2019" name="Int. J. Syst. Evol. Microbiol.">
        <title>The Global Catalogue of Microorganisms (GCM) 10K type strain sequencing project: providing services to taxonomists for standard genome sequencing and annotation.</title>
        <authorList>
            <consortium name="The Broad Institute Genomics Platform"/>
            <consortium name="The Broad Institute Genome Sequencing Center for Infectious Disease"/>
            <person name="Wu L."/>
            <person name="Ma J."/>
        </authorList>
    </citation>
    <scope>NUCLEOTIDE SEQUENCE [LARGE SCALE GENOMIC DNA]</scope>
    <source>
        <strain evidence="3">CCUG 49452</strain>
    </source>
</reference>
<organism evidence="2 3">
    <name type="scientific">Giesbergeria sinuosa</name>
    <dbReference type="NCBI Taxonomy" id="80883"/>
    <lineage>
        <taxon>Bacteria</taxon>
        <taxon>Pseudomonadati</taxon>
        <taxon>Pseudomonadota</taxon>
        <taxon>Betaproteobacteria</taxon>
        <taxon>Burkholderiales</taxon>
        <taxon>Comamonadaceae</taxon>
        <taxon>Giesbergeria</taxon>
    </lineage>
</organism>
<accession>A0ABV9QCI0</accession>
<evidence type="ECO:0000313" key="2">
    <source>
        <dbReference type="EMBL" id="MFC4788379.1"/>
    </source>
</evidence>
<dbReference type="EMBL" id="JBHSHJ010000003">
    <property type="protein sequence ID" value="MFC4788379.1"/>
    <property type="molecule type" value="Genomic_DNA"/>
</dbReference>
<feature type="domain" description="MAE-28990/MAE-18760-like HEPN" evidence="1">
    <location>
        <begin position="11"/>
        <end position="236"/>
    </location>
</feature>
<evidence type="ECO:0000259" key="1">
    <source>
        <dbReference type="Pfam" id="PF18737"/>
    </source>
</evidence>
<keyword evidence="3" id="KW-1185">Reference proteome</keyword>
<dbReference type="Proteomes" id="UP001596001">
    <property type="component" value="Unassembled WGS sequence"/>
</dbReference>
<comment type="caution">
    <text evidence="2">The sequence shown here is derived from an EMBL/GenBank/DDBJ whole genome shotgun (WGS) entry which is preliminary data.</text>
</comment>
<protein>
    <submittedName>
        <fullName evidence="2">MAE_28990/MAE_18760 family HEPN-like nuclease</fullName>
    </submittedName>
</protein>
<sequence>MNCVPITDALLQDRKAEVDDYLKFLEVALERNSIISANGGATSLSLSINITHTLKANLLLLLYSAMEATLIQLLDEMHDAINSNCDSADNLNSELLRLVLKTFQKNANTQSFSANSPLHQELFKHWMNDWQGKTTAKEKRSDGISGSVDGVVFYKQLKKFGVIAATPNDKPPPHLTHWALQKIKNDRNDLAHGEKSFVDLGRMLSLEELKINAEAVFVTLKNIALEVDSYLSSKCYLAIPSTIGSAQITGALPSIGNET</sequence>
<dbReference type="RefSeq" id="WP_382430750.1">
    <property type="nucleotide sequence ID" value="NZ_JBHSHJ010000003.1"/>
</dbReference>